<dbReference type="SMART" id="SM00054">
    <property type="entry name" value="EFh"/>
    <property type="match status" value="2"/>
</dbReference>
<dbReference type="CDD" id="cd00051">
    <property type="entry name" value="EFh"/>
    <property type="match status" value="1"/>
</dbReference>
<gene>
    <name evidence="3" type="ORF">EGW08_017360</name>
</gene>
<dbReference type="SUPFAM" id="SSF47473">
    <property type="entry name" value="EF-hand"/>
    <property type="match status" value="1"/>
</dbReference>
<dbReference type="InterPro" id="IPR018247">
    <property type="entry name" value="EF_Hand_1_Ca_BS"/>
</dbReference>
<proteinExistence type="predicted"/>
<dbReference type="InterPro" id="IPR002048">
    <property type="entry name" value="EF_hand_dom"/>
</dbReference>
<evidence type="ECO:0000313" key="3">
    <source>
        <dbReference type="EMBL" id="RUS74872.1"/>
    </source>
</evidence>
<feature type="domain" description="EF-hand" evidence="2">
    <location>
        <begin position="186"/>
        <end position="221"/>
    </location>
</feature>
<dbReference type="STRING" id="188477.A0A433T007"/>
<dbReference type="OrthoDB" id="5983955at2759"/>
<protein>
    <recommendedName>
        <fullName evidence="2">EF-hand domain-containing protein</fullName>
    </recommendedName>
</protein>
<keyword evidence="4" id="KW-1185">Reference proteome</keyword>
<name>A0A433T007_ELYCH</name>
<reference evidence="3 4" key="1">
    <citation type="submission" date="2019-01" db="EMBL/GenBank/DDBJ databases">
        <title>A draft genome assembly of the solar-powered sea slug Elysia chlorotica.</title>
        <authorList>
            <person name="Cai H."/>
            <person name="Li Q."/>
            <person name="Fang X."/>
            <person name="Li J."/>
            <person name="Curtis N.E."/>
            <person name="Altenburger A."/>
            <person name="Shibata T."/>
            <person name="Feng M."/>
            <person name="Maeda T."/>
            <person name="Schwartz J.A."/>
            <person name="Shigenobu S."/>
            <person name="Lundholm N."/>
            <person name="Nishiyama T."/>
            <person name="Yang H."/>
            <person name="Hasebe M."/>
            <person name="Li S."/>
            <person name="Pierce S.K."/>
            <person name="Wang J."/>
        </authorList>
    </citation>
    <scope>NUCLEOTIDE SEQUENCE [LARGE SCALE GENOMIC DNA]</scope>
    <source>
        <strain evidence="3">EC2010</strain>
        <tissue evidence="3">Whole organism of an adult</tissue>
    </source>
</reference>
<keyword evidence="1" id="KW-0106">Calcium</keyword>
<sequence length="283" mass="32409">TNRSSEELKRAIYLLEKDVVFLEQNLYEQQRTFATILLGLKTDLLIISDNLTDPDTGQIIDKDFVRVCDITGKLFTAMRDGEIQDMQKSLPPHYSYLPSDFKIKRIKRISRSKVVIPLRNGDNGSDVLPPLRGDQPEERIMVRNEDLLGQNEVDSDIVENPNLIDPISKQVNTTLCMKHFPHMSTEFVKDHWVRFKELDVDGNECLDFGEVVKALTSMGMQFTAQQAEEAMREADINKSRTLDFFEYLIVADKLFTKKGHSELFHTGPARENRKAIAKTCAVQ</sequence>
<dbReference type="GO" id="GO:0005509">
    <property type="term" value="F:calcium ion binding"/>
    <property type="evidence" value="ECO:0007669"/>
    <property type="project" value="InterPro"/>
</dbReference>
<evidence type="ECO:0000259" key="2">
    <source>
        <dbReference type="PROSITE" id="PS50222"/>
    </source>
</evidence>
<dbReference type="Pfam" id="PF13499">
    <property type="entry name" value="EF-hand_7"/>
    <property type="match status" value="1"/>
</dbReference>
<feature type="domain" description="EF-hand" evidence="2">
    <location>
        <begin position="222"/>
        <end position="257"/>
    </location>
</feature>
<accession>A0A433T007</accession>
<dbReference type="Proteomes" id="UP000271974">
    <property type="component" value="Unassembled WGS sequence"/>
</dbReference>
<comment type="caution">
    <text evidence="3">The sequence shown here is derived from an EMBL/GenBank/DDBJ whole genome shotgun (WGS) entry which is preliminary data.</text>
</comment>
<dbReference type="PROSITE" id="PS50222">
    <property type="entry name" value="EF_HAND_2"/>
    <property type="match status" value="2"/>
</dbReference>
<feature type="non-terminal residue" evidence="3">
    <location>
        <position position="1"/>
    </location>
</feature>
<evidence type="ECO:0000313" key="4">
    <source>
        <dbReference type="Proteomes" id="UP000271974"/>
    </source>
</evidence>
<dbReference type="InterPro" id="IPR011992">
    <property type="entry name" value="EF-hand-dom_pair"/>
</dbReference>
<dbReference type="EMBL" id="RQTK01000791">
    <property type="protein sequence ID" value="RUS74872.1"/>
    <property type="molecule type" value="Genomic_DNA"/>
</dbReference>
<evidence type="ECO:0000256" key="1">
    <source>
        <dbReference type="ARBA" id="ARBA00022837"/>
    </source>
</evidence>
<dbReference type="PROSITE" id="PS00018">
    <property type="entry name" value="EF_HAND_1"/>
    <property type="match status" value="1"/>
</dbReference>
<organism evidence="3 4">
    <name type="scientific">Elysia chlorotica</name>
    <name type="common">Eastern emerald elysia</name>
    <name type="synonym">Sea slug</name>
    <dbReference type="NCBI Taxonomy" id="188477"/>
    <lineage>
        <taxon>Eukaryota</taxon>
        <taxon>Metazoa</taxon>
        <taxon>Spiralia</taxon>
        <taxon>Lophotrochozoa</taxon>
        <taxon>Mollusca</taxon>
        <taxon>Gastropoda</taxon>
        <taxon>Heterobranchia</taxon>
        <taxon>Euthyneura</taxon>
        <taxon>Panpulmonata</taxon>
        <taxon>Sacoglossa</taxon>
        <taxon>Placobranchoidea</taxon>
        <taxon>Plakobranchidae</taxon>
        <taxon>Elysia</taxon>
    </lineage>
</organism>
<dbReference type="AlphaFoldDB" id="A0A433T007"/>
<dbReference type="Gene3D" id="1.10.238.10">
    <property type="entry name" value="EF-hand"/>
    <property type="match status" value="1"/>
</dbReference>